<protein>
    <submittedName>
        <fullName evidence="3">6800_t:CDS:1</fullName>
    </submittedName>
</protein>
<evidence type="ECO:0000313" key="4">
    <source>
        <dbReference type="Proteomes" id="UP000789831"/>
    </source>
</evidence>
<keyword evidence="4" id="KW-1185">Reference proteome</keyword>
<feature type="chain" id="PRO_5040113729" evidence="2">
    <location>
        <begin position="21"/>
        <end position="204"/>
    </location>
</feature>
<reference evidence="3" key="1">
    <citation type="submission" date="2021-06" db="EMBL/GenBank/DDBJ databases">
        <authorList>
            <person name="Kallberg Y."/>
            <person name="Tangrot J."/>
            <person name="Rosling A."/>
        </authorList>
    </citation>
    <scope>NUCLEOTIDE SEQUENCE</scope>
    <source>
        <strain evidence="3">MT106</strain>
    </source>
</reference>
<gene>
    <name evidence="3" type="ORF">AGERDE_LOCUS9843</name>
</gene>
<evidence type="ECO:0000256" key="1">
    <source>
        <dbReference type="SAM" id="MobiDB-lite"/>
    </source>
</evidence>
<sequence>MKITFASALLLLAFTSISHAAPVGVSVNGLGNSAYDLTNKVTGTTNKVTATGNGEEAAGSIEAGGSQFSINRRLVAKVNNAVDGAKSVVSGVTNLGSTDTVDKVKDSASGEGATGSFEAGGSQFSINRRLVAKVNNAVGEAKSIVNGVTNLGSTDTVDQVKDSASGEGATGSIKTDSLSLPIGRRSGEVKNAVNKVASTVKGTA</sequence>
<dbReference type="AlphaFoldDB" id="A0A9N9CYW1"/>
<dbReference type="Proteomes" id="UP000789831">
    <property type="component" value="Unassembled WGS sequence"/>
</dbReference>
<dbReference type="EMBL" id="CAJVPL010002642">
    <property type="protein sequence ID" value="CAG8616202.1"/>
    <property type="molecule type" value="Genomic_DNA"/>
</dbReference>
<feature type="region of interest" description="Disordered" evidence="1">
    <location>
        <begin position="155"/>
        <end position="176"/>
    </location>
</feature>
<evidence type="ECO:0000313" key="3">
    <source>
        <dbReference type="EMBL" id="CAG8616202.1"/>
    </source>
</evidence>
<proteinExistence type="predicted"/>
<name>A0A9N9CYW1_9GLOM</name>
<comment type="caution">
    <text evidence="3">The sequence shown here is derived from an EMBL/GenBank/DDBJ whole genome shotgun (WGS) entry which is preliminary data.</text>
</comment>
<keyword evidence="2" id="KW-0732">Signal</keyword>
<feature type="signal peptide" evidence="2">
    <location>
        <begin position="1"/>
        <end position="20"/>
    </location>
</feature>
<organism evidence="3 4">
    <name type="scientific">Ambispora gerdemannii</name>
    <dbReference type="NCBI Taxonomy" id="144530"/>
    <lineage>
        <taxon>Eukaryota</taxon>
        <taxon>Fungi</taxon>
        <taxon>Fungi incertae sedis</taxon>
        <taxon>Mucoromycota</taxon>
        <taxon>Glomeromycotina</taxon>
        <taxon>Glomeromycetes</taxon>
        <taxon>Archaeosporales</taxon>
        <taxon>Ambisporaceae</taxon>
        <taxon>Ambispora</taxon>
    </lineage>
</organism>
<evidence type="ECO:0000256" key="2">
    <source>
        <dbReference type="SAM" id="SignalP"/>
    </source>
</evidence>
<accession>A0A9N9CYW1</accession>